<feature type="compositionally biased region" description="Polar residues" evidence="4">
    <location>
        <begin position="607"/>
        <end position="623"/>
    </location>
</feature>
<organism evidence="6 7">
    <name type="scientific">Talaromyces amestolkiae</name>
    <dbReference type="NCBI Taxonomy" id="1196081"/>
    <lineage>
        <taxon>Eukaryota</taxon>
        <taxon>Fungi</taxon>
        <taxon>Dikarya</taxon>
        <taxon>Ascomycota</taxon>
        <taxon>Pezizomycotina</taxon>
        <taxon>Eurotiomycetes</taxon>
        <taxon>Eurotiomycetidae</taxon>
        <taxon>Eurotiales</taxon>
        <taxon>Trichocomaceae</taxon>
        <taxon>Talaromyces</taxon>
        <taxon>Talaromyces sect. Talaromyces</taxon>
    </lineage>
</organism>
<comment type="caution">
    <text evidence="6">The sequence shown here is derived from an EMBL/GenBank/DDBJ whole genome shotgun (WGS) entry which is preliminary data.</text>
</comment>
<dbReference type="InterPro" id="IPR019787">
    <property type="entry name" value="Znf_PHD-finger"/>
</dbReference>
<dbReference type="EMBL" id="MIKG01000002">
    <property type="protein sequence ID" value="RAO65531.1"/>
    <property type="molecule type" value="Genomic_DNA"/>
</dbReference>
<feature type="compositionally biased region" description="Polar residues" evidence="4">
    <location>
        <begin position="535"/>
        <end position="549"/>
    </location>
</feature>
<dbReference type="Gene3D" id="3.30.40.10">
    <property type="entry name" value="Zinc/RING finger domain, C3HC4 (zinc finger)"/>
    <property type="match status" value="1"/>
</dbReference>
<dbReference type="PROSITE" id="PS01359">
    <property type="entry name" value="ZF_PHD_1"/>
    <property type="match status" value="1"/>
</dbReference>
<dbReference type="InterPro" id="IPR028938">
    <property type="entry name" value="Rsf1-like"/>
</dbReference>
<dbReference type="PANTHER" id="PTHR14296:SF3">
    <property type="entry name" value="DIKAR, ISOFORM F"/>
    <property type="match status" value="1"/>
</dbReference>
<dbReference type="Pfam" id="PF00628">
    <property type="entry name" value="PHD"/>
    <property type="match status" value="1"/>
</dbReference>
<feature type="compositionally biased region" description="Basic and acidic residues" evidence="4">
    <location>
        <begin position="8"/>
        <end position="21"/>
    </location>
</feature>
<feature type="compositionally biased region" description="Polar residues" evidence="4">
    <location>
        <begin position="674"/>
        <end position="684"/>
    </location>
</feature>
<dbReference type="GO" id="GO:0008270">
    <property type="term" value="F:zinc ion binding"/>
    <property type="evidence" value="ECO:0007669"/>
    <property type="project" value="UniProtKB-KW"/>
</dbReference>
<name>A0A364KPU3_TALAM</name>
<feature type="compositionally biased region" description="Polar residues" evidence="4">
    <location>
        <begin position="648"/>
        <end position="660"/>
    </location>
</feature>
<dbReference type="GeneID" id="63790760"/>
<dbReference type="InterPro" id="IPR013083">
    <property type="entry name" value="Znf_RING/FYVE/PHD"/>
</dbReference>
<dbReference type="PANTHER" id="PTHR14296">
    <property type="entry name" value="REMODELING AND SPACING FACTOR 1"/>
    <property type="match status" value="1"/>
</dbReference>
<evidence type="ECO:0000259" key="5">
    <source>
        <dbReference type="SMART" id="SM00249"/>
    </source>
</evidence>
<keyword evidence="2" id="KW-0863">Zinc-finger</keyword>
<feature type="compositionally biased region" description="Low complexity" evidence="4">
    <location>
        <begin position="511"/>
        <end position="521"/>
    </location>
</feature>
<keyword evidence="7" id="KW-1185">Reference proteome</keyword>
<feature type="compositionally biased region" description="Basic and acidic residues" evidence="4">
    <location>
        <begin position="791"/>
        <end position="800"/>
    </location>
</feature>
<feature type="compositionally biased region" description="Polar residues" evidence="4">
    <location>
        <begin position="700"/>
        <end position="718"/>
    </location>
</feature>
<feature type="region of interest" description="Disordered" evidence="4">
    <location>
        <begin position="324"/>
        <end position="351"/>
    </location>
</feature>
<feature type="domain" description="Zinc finger PHD-type" evidence="5">
    <location>
        <begin position="439"/>
        <end position="491"/>
    </location>
</feature>
<dbReference type="SUPFAM" id="SSF57903">
    <property type="entry name" value="FYVE/PHD zinc finger"/>
    <property type="match status" value="1"/>
</dbReference>
<keyword evidence="1" id="KW-0479">Metal-binding</keyword>
<feature type="compositionally biased region" description="Polar residues" evidence="4">
    <location>
        <begin position="837"/>
        <end position="849"/>
    </location>
</feature>
<dbReference type="InterPro" id="IPR019786">
    <property type="entry name" value="Zinc_finger_PHD-type_CS"/>
</dbReference>
<feature type="compositionally biased region" description="Low complexity" evidence="4">
    <location>
        <begin position="624"/>
        <end position="647"/>
    </location>
</feature>
<dbReference type="OrthoDB" id="303107at2759"/>
<keyword evidence="3" id="KW-0862">Zinc</keyword>
<feature type="compositionally biased region" description="Basic residues" evidence="4">
    <location>
        <begin position="207"/>
        <end position="225"/>
    </location>
</feature>
<feature type="compositionally biased region" description="Low complexity" evidence="4">
    <location>
        <begin position="592"/>
        <end position="604"/>
    </location>
</feature>
<feature type="region of interest" description="Disordered" evidence="4">
    <location>
        <begin position="498"/>
        <end position="849"/>
    </location>
</feature>
<dbReference type="RefSeq" id="XP_040730048.1">
    <property type="nucleotide sequence ID" value="XM_040873591.1"/>
</dbReference>
<dbReference type="InterPro" id="IPR001965">
    <property type="entry name" value="Znf_PHD"/>
</dbReference>
<evidence type="ECO:0000256" key="4">
    <source>
        <dbReference type="SAM" id="MobiDB-lite"/>
    </source>
</evidence>
<feature type="compositionally biased region" description="Pro residues" evidence="4">
    <location>
        <begin position="195"/>
        <end position="204"/>
    </location>
</feature>
<dbReference type="InterPro" id="IPR011011">
    <property type="entry name" value="Znf_FYVE_PHD"/>
</dbReference>
<evidence type="ECO:0000256" key="2">
    <source>
        <dbReference type="ARBA" id="ARBA00022771"/>
    </source>
</evidence>
<evidence type="ECO:0000313" key="7">
    <source>
        <dbReference type="Proteomes" id="UP000249363"/>
    </source>
</evidence>
<feature type="compositionally biased region" description="Low complexity" evidence="4">
    <location>
        <begin position="808"/>
        <end position="828"/>
    </location>
</feature>
<evidence type="ECO:0000256" key="3">
    <source>
        <dbReference type="ARBA" id="ARBA00022833"/>
    </source>
</evidence>
<dbReference type="GO" id="GO:0006355">
    <property type="term" value="P:regulation of DNA-templated transcription"/>
    <property type="evidence" value="ECO:0007669"/>
    <property type="project" value="InterPro"/>
</dbReference>
<protein>
    <recommendedName>
        <fullName evidence="5">Zinc finger PHD-type domain-containing protein</fullName>
    </recommendedName>
</protein>
<feature type="compositionally biased region" description="Polar residues" evidence="4">
    <location>
        <begin position="725"/>
        <end position="741"/>
    </location>
</feature>
<evidence type="ECO:0000313" key="6">
    <source>
        <dbReference type="EMBL" id="RAO65531.1"/>
    </source>
</evidence>
<dbReference type="STRING" id="1196081.A0A364KPU3"/>
<dbReference type="AlphaFoldDB" id="A0A364KPU3"/>
<evidence type="ECO:0000256" key="1">
    <source>
        <dbReference type="ARBA" id="ARBA00022723"/>
    </source>
</evidence>
<proteinExistence type="predicted"/>
<feature type="compositionally biased region" description="Basic and acidic residues" evidence="4">
    <location>
        <begin position="327"/>
        <end position="351"/>
    </location>
</feature>
<gene>
    <name evidence="6" type="ORF">BHQ10_001543</name>
</gene>
<sequence length="849" mass="95519">MVSRKRAHSEMETATPKREQPAAEEPSLLQRIRNSWEFASLMQYIFFFGKVMKIDEDLGVEDLEMECLKPEPSEKLMEIGLSLLKFVSSHRGLTFDNFDEYTRRQYNAKAPQHVNPFGYDEEPNKFRDFDVFLKLKVLHQLSLWTFWNPDRIREKMPEQREIDQTQWRIEEFGWDSKDRIYYVLDDNRLYRRTDPPIPPPPPAKPKANSKKGRAAARAAKRRRVSAKVEEEDDEEEDAAESEKTSFETTTIEFKWECLATNLPEYQAFLDTLQKTRDPNEKSLRDRIIEGVLPVVGRAAEAEERKRQKREKELFNMQLLAGAKRSSRLAEKTDKERRDREAMEAARKHEQELAAARKEQEIQRKMEKERQNRIMTRERRIQERESKRILHEEEMARLEEEQKKLESGEGRVSERQIKAELDKRKKEMEELAEEDQWIFDCAGCGVHGENIDDGSHCVACERCNVWQHSKCLGISQAEAEKDDFHFVCADCKRKEEEAKRPKIPPLKFRIGSASPATTAPATIKEGEQSPLASKVSLPTPSNATGSLQQPTLPPAQPRFNGGAPASPERRFQPAANGHPFAAPGSPSKASIGPASSPLSSLPEPAYIQRQQPAQNSTAALQNILSGNPLSSHRPSSSHSVHSQAHPSPIQNRPSMSPTQGNRDVGPLAGFPPSNIPNGSLPSTPYGQHRTIVRPQDRGVPSFSSSFDQRTTSFSDSFASHTPPPAGSQNNNVALSGLSPTKNDSPRPVTASSVSSASILPPIHRLEPSPKLMGRSSVDAPIPPPVKMMTSEQEGRRQREHQLASGTTLPPLSSWNPPSSNNVQQQHPQSTLPPLGPVPNTQDQNNGMNGH</sequence>
<reference evidence="6 7" key="1">
    <citation type="journal article" date="2017" name="Biotechnol. Biofuels">
        <title>Differential beta-glucosidase expression as a function of carbon source availability in Talaromyces amestolkiae: a genomic and proteomic approach.</title>
        <authorList>
            <person name="de Eugenio L.I."/>
            <person name="Mendez-Liter J.A."/>
            <person name="Nieto-Dominguez M."/>
            <person name="Alonso L."/>
            <person name="Gil-Munoz J."/>
            <person name="Barriuso J."/>
            <person name="Prieto A."/>
            <person name="Martinez M.J."/>
        </authorList>
    </citation>
    <scope>NUCLEOTIDE SEQUENCE [LARGE SCALE GENOMIC DNA]</scope>
    <source>
        <strain evidence="6 7">CIB</strain>
    </source>
</reference>
<feature type="region of interest" description="Disordered" evidence="4">
    <location>
        <begin position="191"/>
        <end position="245"/>
    </location>
</feature>
<dbReference type="Proteomes" id="UP000249363">
    <property type="component" value="Unassembled WGS sequence"/>
</dbReference>
<accession>A0A364KPU3</accession>
<dbReference type="SMART" id="SM00249">
    <property type="entry name" value="PHD"/>
    <property type="match status" value="1"/>
</dbReference>
<dbReference type="GO" id="GO:0031213">
    <property type="term" value="C:RSF complex"/>
    <property type="evidence" value="ECO:0007669"/>
    <property type="project" value="InterPro"/>
</dbReference>
<feature type="compositionally biased region" description="Acidic residues" evidence="4">
    <location>
        <begin position="229"/>
        <end position="239"/>
    </location>
</feature>
<feature type="region of interest" description="Disordered" evidence="4">
    <location>
        <begin position="1"/>
        <end position="26"/>
    </location>
</feature>